<protein>
    <submittedName>
        <fullName evidence="2 3">Uncharacterized protein</fullName>
    </submittedName>
</protein>
<dbReference type="EnsemblPlants" id="KRH39537">
    <property type="protein sequence ID" value="KRH39537"/>
    <property type="gene ID" value="GLYMA_09G204300"/>
</dbReference>
<accession>K7LF22</accession>
<keyword evidence="4" id="KW-1185">Reference proteome</keyword>
<keyword evidence="1" id="KW-0812">Transmembrane</keyword>
<dbReference type="EMBL" id="CM000842">
    <property type="protein sequence ID" value="KRH39537.1"/>
    <property type="molecule type" value="Genomic_DNA"/>
</dbReference>
<organism evidence="2">
    <name type="scientific">Glycine max</name>
    <name type="common">Soybean</name>
    <name type="synonym">Glycine hispida</name>
    <dbReference type="NCBI Taxonomy" id="3847"/>
    <lineage>
        <taxon>Eukaryota</taxon>
        <taxon>Viridiplantae</taxon>
        <taxon>Streptophyta</taxon>
        <taxon>Embryophyta</taxon>
        <taxon>Tracheophyta</taxon>
        <taxon>Spermatophyta</taxon>
        <taxon>Magnoliopsida</taxon>
        <taxon>eudicotyledons</taxon>
        <taxon>Gunneridae</taxon>
        <taxon>Pentapetalae</taxon>
        <taxon>rosids</taxon>
        <taxon>fabids</taxon>
        <taxon>Fabales</taxon>
        <taxon>Fabaceae</taxon>
        <taxon>Papilionoideae</taxon>
        <taxon>50 kb inversion clade</taxon>
        <taxon>NPAAA clade</taxon>
        <taxon>indigoferoid/millettioid clade</taxon>
        <taxon>Phaseoleae</taxon>
        <taxon>Glycine</taxon>
        <taxon>Glycine subgen. Soja</taxon>
    </lineage>
</organism>
<keyword evidence="1" id="KW-1133">Transmembrane helix</keyword>
<feature type="transmembrane region" description="Helical" evidence="1">
    <location>
        <begin position="33"/>
        <end position="57"/>
    </location>
</feature>
<evidence type="ECO:0000313" key="2">
    <source>
        <dbReference type="EMBL" id="KRH39537.1"/>
    </source>
</evidence>
<dbReference type="Gramene" id="KRH39537">
    <property type="protein sequence ID" value="KRH39537"/>
    <property type="gene ID" value="GLYMA_09G204300"/>
</dbReference>
<dbReference type="Proteomes" id="UP000008827">
    <property type="component" value="Chromosome 9"/>
</dbReference>
<gene>
    <name evidence="2" type="ORF">GLYMA_09G204300</name>
</gene>
<reference evidence="3" key="2">
    <citation type="submission" date="2018-02" db="UniProtKB">
        <authorList>
            <consortium name="EnsemblPlants"/>
        </authorList>
    </citation>
    <scope>IDENTIFICATION</scope>
    <source>
        <strain evidence="3">Williams 82</strain>
    </source>
</reference>
<dbReference type="HOGENOM" id="CLU_2709787_0_0_1"/>
<sequence>MSWLNCGLRPFFHNLALFITEKWKKKVLELVHIMSAGCPYLPVQVSLVFWSFCFLIWKRKHNGTYLLVFCKFF</sequence>
<reference evidence="2" key="3">
    <citation type="submission" date="2018-07" db="EMBL/GenBank/DDBJ databases">
        <title>WGS assembly of Glycine max.</title>
        <authorList>
            <person name="Schmutz J."/>
            <person name="Cannon S."/>
            <person name="Schlueter J."/>
            <person name="Ma J."/>
            <person name="Mitros T."/>
            <person name="Nelson W."/>
            <person name="Hyten D."/>
            <person name="Song Q."/>
            <person name="Thelen J."/>
            <person name="Cheng J."/>
            <person name="Xu D."/>
            <person name="Hellsten U."/>
            <person name="May G."/>
            <person name="Yu Y."/>
            <person name="Sakurai T."/>
            <person name="Umezawa T."/>
            <person name="Bhattacharyya M."/>
            <person name="Sandhu D."/>
            <person name="Valliyodan B."/>
            <person name="Lindquist E."/>
            <person name="Peto M."/>
            <person name="Grant D."/>
            <person name="Shu S."/>
            <person name="Goodstein D."/>
            <person name="Barry K."/>
            <person name="Futrell-Griggs M."/>
            <person name="Abernathy B."/>
            <person name="Du J."/>
            <person name="Tian Z."/>
            <person name="Zhu L."/>
            <person name="Gill N."/>
            <person name="Joshi T."/>
            <person name="Libault M."/>
            <person name="Sethuraman A."/>
            <person name="Zhang X."/>
            <person name="Shinozaki K."/>
            <person name="Nguyen H."/>
            <person name="Wing R."/>
            <person name="Cregan P."/>
            <person name="Specht J."/>
            <person name="Grimwood J."/>
            <person name="Rokhsar D."/>
            <person name="Stacey G."/>
            <person name="Shoemaker R."/>
            <person name="Jackson S."/>
        </authorList>
    </citation>
    <scope>NUCLEOTIDE SEQUENCE</scope>
    <source>
        <tissue evidence="2">Callus</tissue>
    </source>
</reference>
<dbReference type="InParanoid" id="K7LF22"/>
<proteinExistence type="predicted"/>
<dbReference type="PaxDb" id="3847-GLYMA09G33706.1"/>
<name>K7LF22_SOYBN</name>
<evidence type="ECO:0000256" key="1">
    <source>
        <dbReference type="SAM" id="Phobius"/>
    </source>
</evidence>
<keyword evidence="1" id="KW-0472">Membrane</keyword>
<evidence type="ECO:0000313" key="4">
    <source>
        <dbReference type="Proteomes" id="UP000008827"/>
    </source>
</evidence>
<evidence type="ECO:0000313" key="3">
    <source>
        <dbReference type="EnsemblPlants" id="KRH39537"/>
    </source>
</evidence>
<dbReference type="AlphaFoldDB" id="K7LF22"/>
<reference evidence="2 3" key="1">
    <citation type="journal article" date="2010" name="Nature">
        <title>Genome sequence of the palaeopolyploid soybean.</title>
        <authorList>
            <person name="Schmutz J."/>
            <person name="Cannon S.B."/>
            <person name="Schlueter J."/>
            <person name="Ma J."/>
            <person name="Mitros T."/>
            <person name="Nelson W."/>
            <person name="Hyten D.L."/>
            <person name="Song Q."/>
            <person name="Thelen J.J."/>
            <person name="Cheng J."/>
            <person name="Xu D."/>
            <person name="Hellsten U."/>
            <person name="May G.D."/>
            <person name="Yu Y."/>
            <person name="Sakurai T."/>
            <person name="Umezawa T."/>
            <person name="Bhattacharyya M.K."/>
            <person name="Sandhu D."/>
            <person name="Valliyodan B."/>
            <person name="Lindquist E."/>
            <person name="Peto M."/>
            <person name="Grant D."/>
            <person name="Shu S."/>
            <person name="Goodstein D."/>
            <person name="Barry K."/>
            <person name="Futrell-Griggs M."/>
            <person name="Abernathy B."/>
            <person name="Du J."/>
            <person name="Tian Z."/>
            <person name="Zhu L."/>
            <person name="Gill N."/>
            <person name="Joshi T."/>
            <person name="Libault M."/>
            <person name="Sethuraman A."/>
            <person name="Zhang X.-C."/>
            <person name="Shinozaki K."/>
            <person name="Nguyen H.T."/>
            <person name="Wing R.A."/>
            <person name="Cregan P."/>
            <person name="Specht J."/>
            <person name="Grimwood J."/>
            <person name="Rokhsar D."/>
            <person name="Stacey G."/>
            <person name="Shoemaker R.C."/>
            <person name="Jackson S.A."/>
        </authorList>
    </citation>
    <scope>NUCLEOTIDE SEQUENCE [LARGE SCALE GENOMIC DNA]</scope>
    <source>
        <strain evidence="3">cv. Williams 82</strain>
        <tissue evidence="2">Callus</tissue>
    </source>
</reference>